<dbReference type="SUPFAM" id="SSF46785">
    <property type="entry name" value="Winged helix' DNA-binding domain"/>
    <property type="match status" value="1"/>
</dbReference>
<dbReference type="PROSITE" id="PS51126">
    <property type="entry name" value="DILUTE"/>
    <property type="match status" value="1"/>
</dbReference>
<evidence type="ECO:0000313" key="6">
    <source>
        <dbReference type="EMBL" id="QLY40735.1"/>
    </source>
</evidence>
<dbReference type="GO" id="GO:0003677">
    <property type="term" value="F:DNA binding"/>
    <property type="evidence" value="ECO:0007669"/>
    <property type="project" value="UniProtKB-KW"/>
</dbReference>
<evidence type="ECO:0000256" key="3">
    <source>
        <dbReference type="ARBA" id="ARBA00023163"/>
    </source>
</evidence>
<keyword evidence="3" id="KW-0804">Transcription</keyword>
<dbReference type="Gene3D" id="1.10.10.10">
    <property type="entry name" value="Winged helix-like DNA-binding domain superfamily/Winged helix DNA-binding domain"/>
    <property type="match status" value="1"/>
</dbReference>
<dbReference type="InterPro" id="IPR036388">
    <property type="entry name" value="WH-like_DNA-bd_sf"/>
</dbReference>
<dbReference type="SMART" id="SM00345">
    <property type="entry name" value="HTH_GNTR"/>
    <property type="match status" value="1"/>
</dbReference>
<proteinExistence type="predicted"/>
<name>A0A7L6N6W3_9MOLU</name>
<dbReference type="InterPro" id="IPR036390">
    <property type="entry name" value="WH_DNA-bd_sf"/>
</dbReference>
<dbReference type="InterPro" id="IPR002710">
    <property type="entry name" value="Dilute_dom"/>
</dbReference>
<evidence type="ECO:0000259" key="5">
    <source>
        <dbReference type="PROSITE" id="PS51126"/>
    </source>
</evidence>
<dbReference type="PANTHER" id="PTHR38445:SF7">
    <property type="entry name" value="GNTR-FAMILY TRANSCRIPTIONAL REGULATOR"/>
    <property type="match status" value="1"/>
</dbReference>
<keyword evidence="2" id="KW-0238">DNA-binding</keyword>
<dbReference type="PANTHER" id="PTHR38445">
    <property type="entry name" value="HTH-TYPE TRANSCRIPTIONAL REPRESSOR YTRA"/>
    <property type="match status" value="1"/>
</dbReference>
<dbReference type="CDD" id="cd07377">
    <property type="entry name" value="WHTH_GntR"/>
    <property type="match status" value="1"/>
</dbReference>
<sequence length="123" mass="14147">MKALRINFQSSKPIYQQLYDQIASQIINQDLVKDTKLPSIRTAAKELRVSIITIKKTWEMLENDNFIYTIAGKGAYVQDIKPSKLSIKKDVVIEDDVDDIIKRCKSIGITKSELVELINKKYK</sequence>
<dbReference type="GO" id="GO:0003700">
    <property type="term" value="F:DNA-binding transcription factor activity"/>
    <property type="evidence" value="ECO:0007669"/>
    <property type="project" value="InterPro"/>
</dbReference>
<dbReference type="KEGG" id="tbk:HF295_07675"/>
<accession>A0A7L6N6W3</accession>
<evidence type="ECO:0000256" key="2">
    <source>
        <dbReference type="ARBA" id="ARBA00023125"/>
    </source>
</evidence>
<evidence type="ECO:0000259" key="4">
    <source>
        <dbReference type="PROSITE" id="PS50949"/>
    </source>
</evidence>
<dbReference type="Proteomes" id="UP000512167">
    <property type="component" value="Chromosome"/>
</dbReference>
<evidence type="ECO:0000256" key="1">
    <source>
        <dbReference type="ARBA" id="ARBA00023015"/>
    </source>
</evidence>
<dbReference type="AlphaFoldDB" id="A0A7L6N6W3"/>
<dbReference type="EMBL" id="CP051151">
    <property type="protein sequence ID" value="QLY40735.1"/>
    <property type="molecule type" value="Genomic_DNA"/>
</dbReference>
<keyword evidence="1" id="KW-0805">Transcription regulation</keyword>
<gene>
    <name evidence="6" type="ORF">HF295_07675</name>
</gene>
<protein>
    <submittedName>
        <fullName evidence="6">GntR family transcriptional regulator</fullName>
    </submittedName>
</protein>
<dbReference type="RefSeq" id="WP_312031583.1">
    <property type="nucleotide sequence ID" value="NZ_CP051151.1"/>
</dbReference>
<dbReference type="InterPro" id="IPR000524">
    <property type="entry name" value="Tscrpt_reg_HTH_GntR"/>
</dbReference>
<feature type="domain" description="Dilute" evidence="5">
    <location>
        <begin position="1"/>
        <end position="123"/>
    </location>
</feature>
<keyword evidence="7" id="KW-1185">Reference proteome</keyword>
<feature type="domain" description="HTH gntR-type" evidence="4">
    <location>
        <begin position="12"/>
        <end position="80"/>
    </location>
</feature>
<dbReference type="PROSITE" id="PS50949">
    <property type="entry name" value="HTH_GNTR"/>
    <property type="match status" value="1"/>
</dbReference>
<dbReference type="Pfam" id="PF00392">
    <property type="entry name" value="GntR"/>
    <property type="match status" value="1"/>
</dbReference>
<reference evidence="6 7" key="1">
    <citation type="submission" date="2020-04" db="EMBL/GenBank/DDBJ databases">
        <authorList>
            <person name="Zheng R.K."/>
            <person name="Sun C.M."/>
        </authorList>
    </citation>
    <scope>NUCLEOTIDE SEQUENCE [LARGE SCALE GENOMIC DNA]</scope>
    <source>
        <strain evidence="7">zrk29</strain>
    </source>
</reference>
<evidence type="ECO:0000313" key="7">
    <source>
        <dbReference type="Proteomes" id="UP000512167"/>
    </source>
</evidence>
<organism evidence="6 7">
    <name type="scientific">Hujiaoplasma nucleasis</name>
    <dbReference type="NCBI Taxonomy" id="2725268"/>
    <lineage>
        <taxon>Bacteria</taxon>
        <taxon>Bacillati</taxon>
        <taxon>Mycoplasmatota</taxon>
        <taxon>Mollicutes</taxon>
        <taxon>Candidatus Izemoplasmatales</taxon>
        <taxon>Hujiaoplasmataceae</taxon>
        <taxon>Hujiaoplasma</taxon>
    </lineage>
</organism>